<protein>
    <submittedName>
        <fullName evidence="2">GATA transcription factor 15</fullName>
    </submittedName>
</protein>
<keyword evidence="3" id="KW-1185">Reference proteome</keyword>
<evidence type="ECO:0000256" key="1">
    <source>
        <dbReference type="SAM" id="MobiDB-lite"/>
    </source>
</evidence>
<proteinExistence type="predicted"/>
<dbReference type="Proteomes" id="UP000436088">
    <property type="component" value="Unassembled WGS sequence"/>
</dbReference>
<comment type="caution">
    <text evidence="2">The sequence shown here is derived from an EMBL/GenBank/DDBJ whole genome shotgun (WGS) entry which is preliminary data.</text>
</comment>
<gene>
    <name evidence="2" type="ORF">F3Y22_tig00000218pilonHSYRG00296</name>
</gene>
<evidence type="ECO:0000313" key="2">
    <source>
        <dbReference type="EMBL" id="KAE8736061.1"/>
    </source>
</evidence>
<reference evidence="2" key="1">
    <citation type="submission" date="2019-09" db="EMBL/GenBank/DDBJ databases">
        <title>Draft genome information of white flower Hibiscus syriacus.</title>
        <authorList>
            <person name="Kim Y.-M."/>
        </authorList>
    </citation>
    <scope>NUCLEOTIDE SEQUENCE [LARGE SCALE GENOMIC DNA]</scope>
    <source>
        <strain evidence="2">YM2019G1</strain>
    </source>
</reference>
<dbReference type="AlphaFoldDB" id="A0A6A3D9R9"/>
<feature type="region of interest" description="Disordered" evidence="1">
    <location>
        <begin position="1"/>
        <end position="30"/>
    </location>
</feature>
<dbReference type="EMBL" id="VEPZ02000023">
    <property type="protein sequence ID" value="KAE8736061.1"/>
    <property type="molecule type" value="Genomic_DNA"/>
</dbReference>
<accession>A0A6A3D9R9</accession>
<sequence length="74" mass="8417">MLGLNKGQEMKKSKKPNHNSSRNSRSLRDNLRQRLLSLGRQVLMQRSTVENQRTKLGEEVAVLLMALSYGSVYA</sequence>
<organism evidence="2 3">
    <name type="scientific">Hibiscus syriacus</name>
    <name type="common">Rose of Sharon</name>
    <dbReference type="NCBI Taxonomy" id="106335"/>
    <lineage>
        <taxon>Eukaryota</taxon>
        <taxon>Viridiplantae</taxon>
        <taxon>Streptophyta</taxon>
        <taxon>Embryophyta</taxon>
        <taxon>Tracheophyta</taxon>
        <taxon>Spermatophyta</taxon>
        <taxon>Magnoliopsida</taxon>
        <taxon>eudicotyledons</taxon>
        <taxon>Gunneridae</taxon>
        <taxon>Pentapetalae</taxon>
        <taxon>rosids</taxon>
        <taxon>malvids</taxon>
        <taxon>Malvales</taxon>
        <taxon>Malvaceae</taxon>
        <taxon>Malvoideae</taxon>
        <taxon>Hibiscus</taxon>
    </lineage>
</organism>
<name>A0A6A3D9R9_HIBSY</name>
<evidence type="ECO:0000313" key="3">
    <source>
        <dbReference type="Proteomes" id="UP000436088"/>
    </source>
</evidence>